<keyword evidence="4" id="KW-1185">Reference proteome</keyword>
<protein>
    <recommendedName>
        <fullName evidence="5">YccA/Bax inhibitor family protein</fullName>
    </recommendedName>
</protein>
<keyword evidence="2" id="KW-0472">Membrane</keyword>
<feature type="compositionally biased region" description="Low complexity" evidence="1">
    <location>
        <begin position="24"/>
        <end position="39"/>
    </location>
</feature>
<dbReference type="InterPro" id="IPR010539">
    <property type="entry name" value="BaxI_1-like"/>
</dbReference>
<gene>
    <name evidence="3" type="ORF">C7M71_019075</name>
</gene>
<feature type="transmembrane region" description="Helical" evidence="2">
    <location>
        <begin position="80"/>
        <end position="101"/>
    </location>
</feature>
<feature type="transmembrane region" description="Helical" evidence="2">
    <location>
        <begin position="133"/>
        <end position="150"/>
    </location>
</feature>
<name>A0A345SZP4_9ACTN</name>
<dbReference type="PIRSF" id="PIRSF009160">
    <property type="entry name" value="UCP009160"/>
    <property type="match status" value="1"/>
</dbReference>
<proteinExistence type="predicted"/>
<dbReference type="PANTHER" id="PTHR41282">
    <property type="entry name" value="CONSERVED TRANSMEMBRANE PROTEIN-RELATED"/>
    <property type="match status" value="1"/>
</dbReference>
<dbReference type="KEGG" id="stri:C7M71_019075"/>
<dbReference type="Proteomes" id="UP000249340">
    <property type="component" value="Chromosome"/>
</dbReference>
<evidence type="ECO:0000313" key="4">
    <source>
        <dbReference type="Proteomes" id="UP000249340"/>
    </source>
</evidence>
<evidence type="ECO:0000313" key="3">
    <source>
        <dbReference type="EMBL" id="AXI79199.1"/>
    </source>
</evidence>
<dbReference type="AlphaFoldDB" id="A0A345SZP4"/>
<keyword evidence="2" id="KW-1133">Transmembrane helix</keyword>
<dbReference type="EMBL" id="CP031264">
    <property type="protein sequence ID" value="AXI79199.1"/>
    <property type="molecule type" value="Genomic_DNA"/>
</dbReference>
<evidence type="ECO:0008006" key="5">
    <source>
        <dbReference type="Google" id="ProtNLM"/>
    </source>
</evidence>
<accession>A0A345SZP4</accession>
<keyword evidence="2" id="KW-0812">Transmembrane</keyword>
<dbReference type="Pfam" id="PF12811">
    <property type="entry name" value="BaxI_1"/>
    <property type="match status" value="1"/>
</dbReference>
<evidence type="ECO:0000256" key="1">
    <source>
        <dbReference type="SAM" id="MobiDB-lite"/>
    </source>
</evidence>
<dbReference type="PANTHER" id="PTHR41282:SF1">
    <property type="entry name" value="CONSERVED TRANSMEMBRANE PROTEIN-RELATED"/>
    <property type="match status" value="1"/>
</dbReference>
<feature type="region of interest" description="Disordered" evidence="1">
    <location>
        <begin position="1"/>
        <end position="50"/>
    </location>
</feature>
<feature type="transmembrane region" description="Helical" evidence="2">
    <location>
        <begin position="264"/>
        <end position="286"/>
    </location>
</feature>
<sequence>MRSSNPVFSRQGAFTRDTGYAGFGPSQSTGPQPQSPSGGNPYANNPYDQQQPLTDEQLQQMYQAPPAGPLETGRMTMDDVVARTAMTLLTLVAGGAVAWFAIPVGSYGIAMGAALAAFVVAMVINFRRSISPALVLTYAGLEGVFLGAISKALNTYFSGIAIQAVLGTAAVFAGMLLAYRSGRIRVTARYQRIGMAVALGFVLLMVVNMVAAMFGADMGLRSGPLGILVGVLGIGLGAFFLSLDFHEIEQGIRGGAPEREAWRAAFGLTLSLVWIYLEMLRLIAILRGDD</sequence>
<feature type="transmembrane region" description="Helical" evidence="2">
    <location>
        <begin position="222"/>
        <end position="243"/>
    </location>
</feature>
<organism evidence="3 4">
    <name type="scientific">Peterkaempfera bronchialis</name>
    <dbReference type="NCBI Taxonomy" id="2126346"/>
    <lineage>
        <taxon>Bacteria</taxon>
        <taxon>Bacillati</taxon>
        <taxon>Actinomycetota</taxon>
        <taxon>Actinomycetes</taxon>
        <taxon>Kitasatosporales</taxon>
        <taxon>Streptomycetaceae</taxon>
        <taxon>Peterkaempfera</taxon>
    </lineage>
</organism>
<evidence type="ECO:0000256" key="2">
    <source>
        <dbReference type="SAM" id="Phobius"/>
    </source>
</evidence>
<feature type="transmembrane region" description="Helical" evidence="2">
    <location>
        <begin position="193"/>
        <end position="216"/>
    </location>
</feature>
<dbReference type="OrthoDB" id="116480at2"/>
<reference evidence="4" key="1">
    <citation type="submission" date="2018-07" db="EMBL/GenBank/DDBJ databases">
        <title>Streptacidiphilus bronchialis DSM 106435 chromosome.</title>
        <authorList>
            <person name="Batra D."/>
            <person name="Gulvik C.A."/>
        </authorList>
    </citation>
    <scope>NUCLEOTIDE SEQUENCE [LARGE SCALE GENOMIC DNA]</scope>
    <source>
        <strain evidence="4">DSM 106435</strain>
    </source>
</reference>
<feature type="transmembrane region" description="Helical" evidence="2">
    <location>
        <begin position="107"/>
        <end position="126"/>
    </location>
</feature>
<feature type="transmembrane region" description="Helical" evidence="2">
    <location>
        <begin position="156"/>
        <end position="181"/>
    </location>
</feature>
<dbReference type="RefSeq" id="WP_111490518.1">
    <property type="nucleotide sequence ID" value="NZ_CP031264.1"/>
</dbReference>